<gene>
    <name evidence="1" type="ORF">BV25DRAFT_1829394</name>
</gene>
<dbReference type="Proteomes" id="UP000814140">
    <property type="component" value="Unassembled WGS sequence"/>
</dbReference>
<accession>A0ACB8SRS7</accession>
<reference evidence="1" key="1">
    <citation type="submission" date="2021-03" db="EMBL/GenBank/DDBJ databases">
        <authorList>
            <consortium name="DOE Joint Genome Institute"/>
            <person name="Ahrendt S."/>
            <person name="Looney B.P."/>
            <person name="Miyauchi S."/>
            <person name="Morin E."/>
            <person name="Drula E."/>
            <person name="Courty P.E."/>
            <person name="Chicoki N."/>
            <person name="Fauchery L."/>
            <person name="Kohler A."/>
            <person name="Kuo A."/>
            <person name="Labutti K."/>
            <person name="Pangilinan J."/>
            <person name="Lipzen A."/>
            <person name="Riley R."/>
            <person name="Andreopoulos W."/>
            <person name="He G."/>
            <person name="Johnson J."/>
            <person name="Barry K.W."/>
            <person name="Grigoriev I.V."/>
            <person name="Nagy L."/>
            <person name="Hibbett D."/>
            <person name="Henrissat B."/>
            <person name="Matheny P.B."/>
            <person name="Labbe J."/>
            <person name="Martin F."/>
        </authorList>
    </citation>
    <scope>NUCLEOTIDE SEQUENCE</scope>
    <source>
        <strain evidence="1">HHB10654</strain>
    </source>
</reference>
<sequence length="365" mass="41877">MPDSGEVRERTVPPQSIDVEMDSARNLKRQRTQEAKVEGGDDEDSIPQLKPHERLWFDDGNVVIVAAATLFRVHRGILSHYSSVWKRLLAQQEVDPERLFDCPALRLVDDNAADVEYVLDSMYDMNFIRARQLKITVVSAFLRLGTKYDIKQLREEAIHRLSICYPNRLYDYYKLEDADFVRPIPSDPTHCEEFLVSLLALVYDLKALLPVALYKCCVSTPADAFLPMVDKARGLSGGTVRHAQLFLQTCLAGRAKLVKQRAKVAFAFLDGTLGPQCRSEARCESLMKKMLADAYNHDFIIDNPAAIDDASVSFIDYNEYREEACRDCFRYFMQRHDEGRKRAWDALPWCFGLEIPTGDWHRHFG</sequence>
<dbReference type="EMBL" id="MU277229">
    <property type="protein sequence ID" value="KAI0059069.1"/>
    <property type="molecule type" value="Genomic_DNA"/>
</dbReference>
<reference evidence="1" key="2">
    <citation type="journal article" date="2022" name="New Phytol.">
        <title>Evolutionary transition to the ectomycorrhizal habit in the genomes of a hyperdiverse lineage of mushroom-forming fungi.</title>
        <authorList>
            <person name="Looney B."/>
            <person name="Miyauchi S."/>
            <person name="Morin E."/>
            <person name="Drula E."/>
            <person name="Courty P.E."/>
            <person name="Kohler A."/>
            <person name="Kuo A."/>
            <person name="LaButti K."/>
            <person name="Pangilinan J."/>
            <person name="Lipzen A."/>
            <person name="Riley R."/>
            <person name="Andreopoulos W."/>
            <person name="He G."/>
            <person name="Johnson J."/>
            <person name="Nolan M."/>
            <person name="Tritt A."/>
            <person name="Barry K.W."/>
            <person name="Grigoriev I.V."/>
            <person name="Nagy L.G."/>
            <person name="Hibbett D."/>
            <person name="Henrissat B."/>
            <person name="Matheny P.B."/>
            <person name="Labbe J."/>
            <person name="Martin F.M."/>
        </authorList>
    </citation>
    <scope>NUCLEOTIDE SEQUENCE</scope>
    <source>
        <strain evidence="1">HHB10654</strain>
    </source>
</reference>
<comment type="caution">
    <text evidence="1">The sequence shown here is derived from an EMBL/GenBank/DDBJ whole genome shotgun (WGS) entry which is preliminary data.</text>
</comment>
<protein>
    <submittedName>
        <fullName evidence="1">Uncharacterized protein</fullName>
    </submittedName>
</protein>
<organism evidence="1 2">
    <name type="scientific">Artomyces pyxidatus</name>
    <dbReference type="NCBI Taxonomy" id="48021"/>
    <lineage>
        <taxon>Eukaryota</taxon>
        <taxon>Fungi</taxon>
        <taxon>Dikarya</taxon>
        <taxon>Basidiomycota</taxon>
        <taxon>Agaricomycotina</taxon>
        <taxon>Agaricomycetes</taxon>
        <taxon>Russulales</taxon>
        <taxon>Auriscalpiaceae</taxon>
        <taxon>Artomyces</taxon>
    </lineage>
</organism>
<name>A0ACB8SRS7_9AGAM</name>
<keyword evidence="2" id="KW-1185">Reference proteome</keyword>
<evidence type="ECO:0000313" key="2">
    <source>
        <dbReference type="Proteomes" id="UP000814140"/>
    </source>
</evidence>
<evidence type="ECO:0000313" key="1">
    <source>
        <dbReference type="EMBL" id="KAI0059069.1"/>
    </source>
</evidence>
<proteinExistence type="predicted"/>